<dbReference type="Proteomes" id="UP000051587">
    <property type="component" value="Unassembled WGS sequence"/>
</dbReference>
<keyword evidence="2" id="KW-0964">Secreted</keyword>
<dbReference type="RefSeq" id="WP_139193585.1">
    <property type="nucleotide sequence ID" value="NZ_CP051181.1"/>
</dbReference>
<protein>
    <submittedName>
        <fullName evidence="5">Cyclolysin</fullName>
    </submittedName>
</protein>
<proteinExistence type="predicted"/>
<keyword evidence="6" id="KW-1185">Reference proteome</keyword>
<evidence type="ECO:0000256" key="1">
    <source>
        <dbReference type="ARBA" id="ARBA00004613"/>
    </source>
</evidence>
<dbReference type="Pfam" id="PF13403">
    <property type="entry name" value="Hint_2"/>
    <property type="match status" value="1"/>
</dbReference>
<evidence type="ECO:0000313" key="6">
    <source>
        <dbReference type="Proteomes" id="UP000051587"/>
    </source>
</evidence>
<feature type="domain" description="Hedgehog/Intein (Hint)" evidence="4">
    <location>
        <begin position="561"/>
        <end position="707"/>
    </location>
</feature>
<dbReference type="STRING" id="53501.SAMN04488043_103144"/>
<dbReference type="Gene3D" id="2.170.16.10">
    <property type="entry name" value="Hedgehog/Intein (Hint) domain"/>
    <property type="match status" value="1"/>
</dbReference>
<dbReference type="InterPro" id="IPR011049">
    <property type="entry name" value="Serralysin-like_metalloprot_C"/>
</dbReference>
<dbReference type="AlphaFoldDB" id="A0A0P1F4R3"/>
<feature type="region of interest" description="Disordered" evidence="3">
    <location>
        <begin position="270"/>
        <end position="291"/>
    </location>
</feature>
<dbReference type="Pfam" id="PF00353">
    <property type="entry name" value="HemolysinCabind"/>
    <property type="match status" value="5"/>
</dbReference>
<accession>A0A0P1F4R3</accession>
<evidence type="ECO:0000256" key="3">
    <source>
        <dbReference type="SAM" id="MobiDB-lite"/>
    </source>
</evidence>
<dbReference type="PRINTS" id="PR00313">
    <property type="entry name" value="CABNDNGRPT"/>
</dbReference>
<dbReference type="InterPro" id="IPR001343">
    <property type="entry name" value="Hemolysn_Ca-bd"/>
</dbReference>
<sequence>MADLVLDWSLFGTYGTNLGASTTVDTGGVAVNVDFNAEDAGAEALTVNTENFVASGEDFDPYSALKLLGLGGEGGTDATSSVTLSFTSTDNAFDSNVQNVSFRLNDVDFGTDPDNGGSTHLDGVTINGYDAEGNLVPVTITPGSDVGLSGNTVNGMASTYEATDEESSALVEIEGPVIRIEISYTNGGDDAQRVYVSDVHFSTLEGCEEHTEDGLDGIVEGTAGDDLIDIDYTGDPEGDMVDNEDNIWPDQSENDDIIESYDGDDTVLGGASDDTIDGGDGSDSIEGGDGSDVITSGPGALDGALPDMGYPGLYAADEDPDNDRDFVDGGDGADTISTGDDADTILSGRGSDSIDGGLDADEIDGGSGNDTIIGGEGSDTIMASSGDDLVYGGLDPVYPDAVNIPDDTDLRPDNGQDYLHGGAGDDTIYGADDDDTLYGSAGDDYLDGQIDDDEIYGGSGDDTLIGGAGDDLLQGGGGVDDIDGGDGADTIMGITMGETVHGGSGGDDDDTLMIYGIGDYNLTDVVTDSDGNGFDGTIEFLDGTGAVTGTAAFTNIENIVPCFTPGTLIATPQGARMVETLKEGDKVITRDNGIQEIRWVGARRMNGIELAREPKLQPILVRKGALGNGLPERDMMVSPNHRMLVTNEKVNLYFNETEVLASAKHLVGLEGIHKVNVVGTTYIHFMFDQHEVVLSDGAWTESFQPGDMSLNGIGKEQREEIFSLFPELREQEGVGNYHAARRSLKKHEATLLTLK</sequence>
<dbReference type="Gene3D" id="2.150.10.10">
    <property type="entry name" value="Serralysin-like metalloprotease, C-terminal"/>
    <property type="match status" value="4"/>
</dbReference>
<evidence type="ECO:0000313" key="5">
    <source>
        <dbReference type="EMBL" id="CUH62680.1"/>
    </source>
</evidence>
<dbReference type="InterPro" id="IPR036844">
    <property type="entry name" value="Hint_dom_sf"/>
</dbReference>
<gene>
    <name evidence="5" type="primary">cya_1</name>
    <name evidence="5" type="ORF">TG4357_00244</name>
</gene>
<dbReference type="GO" id="GO:0005509">
    <property type="term" value="F:calcium ion binding"/>
    <property type="evidence" value="ECO:0007669"/>
    <property type="project" value="InterPro"/>
</dbReference>
<dbReference type="SUPFAM" id="SSF51120">
    <property type="entry name" value="beta-Roll"/>
    <property type="match status" value="3"/>
</dbReference>
<reference evidence="5 6" key="1">
    <citation type="submission" date="2015-09" db="EMBL/GenBank/DDBJ databases">
        <authorList>
            <consortium name="Swine Surveillance"/>
        </authorList>
    </citation>
    <scope>NUCLEOTIDE SEQUENCE [LARGE SCALE GENOMIC DNA]</scope>
    <source>
        <strain evidence="5 6">CECT 4357</strain>
    </source>
</reference>
<dbReference type="PANTHER" id="PTHR38340">
    <property type="entry name" value="S-LAYER PROTEIN"/>
    <property type="match status" value="1"/>
</dbReference>
<feature type="region of interest" description="Disordered" evidence="3">
    <location>
        <begin position="332"/>
        <end position="379"/>
    </location>
</feature>
<evidence type="ECO:0000259" key="4">
    <source>
        <dbReference type="Pfam" id="PF13403"/>
    </source>
</evidence>
<dbReference type="GO" id="GO:0016539">
    <property type="term" value="P:intein-mediated protein splicing"/>
    <property type="evidence" value="ECO:0007669"/>
    <property type="project" value="InterPro"/>
</dbReference>
<comment type="subcellular location">
    <subcellularLocation>
        <location evidence="1">Secreted</location>
    </subcellularLocation>
</comment>
<dbReference type="EMBL" id="CYSA01000003">
    <property type="protein sequence ID" value="CUH62680.1"/>
    <property type="molecule type" value="Genomic_DNA"/>
</dbReference>
<dbReference type="PROSITE" id="PS50817">
    <property type="entry name" value="INTEIN_N_TER"/>
    <property type="match status" value="1"/>
</dbReference>
<dbReference type="PANTHER" id="PTHR38340:SF1">
    <property type="entry name" value="S-LAYER PROTEIN"/>
    <property type="match status" value="1"/>
</dbReference>
<dbReference type="GO" id="GO:0005576">
    <property type="term" value="C:extracellular region"/>
    <property type="evidence" value="ECO:0007669"/>
    <property type="project" value="UniProtKB-SubCell"/>
</dbReference>
<dbReference type="OrthoDB" id="6305173at2"/>
<dbReference type="InterPro" id="IPR006141">
    <property type="entry name" value="Intein_N"/>
</dbReference>
<dbReference type="InterPro" id="IPR018511">
    <property type="entry name" value="Hemolysin-typ_Ca-bd_CS"/>
</dbReference>
<dbReference type="InterPro" id="IPR028992">
    <property type="entry name" value="Hedgehog/Intein_dom"/>
</dbReference>
<organism evidence="5 6">
    <name type="scientific">Thalassovita gelatinovora</name>
    <name type="common">Thalassobius gelatinovorus</name>
    <dbReference type="NCBI Taxonomy" id="53501"/>
    <lineage>
        <taxon>Bacteria</taxon>
        <taxon>Pseudomonadati</taxon>
        <taxon>Pseudomonadota</taxon>
        <taxon>Alphaproteobacteria</taxon>
        <taxon>Rhodobacterales</taxon>
        <taxon>Roseobacteraceae</taxon>
        <taxon>Thalassovita</taxon>
    </lineage>
</organism>
<name>A0A0P1F4R3_THAGE</name>
<dbReference type="SUPFAM" id="SSF51294">
    <property type="entry name" value="Hedgehog/intein (Hint) domain"/>
    <property type="match status" value="1"/>
</dbReference>
<dbReference type="PROSITE" id="PS00330">
    <property type="entry name" value="HEMOLYSIN_CALCIUM"/>
    <property type="match status" value="5"/>
</dbReference>
<evidence type="ECO:0000256" key="2">
    <source>
        <dbReference type="ARBA" id="ARBA00022525"/>
    </source>
</evidence>
<dbReference type="InterPro" id="IPR050557">
    <property type="entry name" value="RTX_toxin/Mannuronan_C5-epim"/>
</dbReference>